<dbReference type="InterPro" id="IPR002197">
    <property type="entry name" value="HTH_Fis"/>
</dbReference>
<dbReference type="InterPro" id="IPR025943">
    <property type="entry name" value="Sigma_54_int_dom_ATP-bd_2"/>
</dbReference>
<dbReference type="Proteomes" id="UP001379533">
    <property type="component" value="Chromosome"/>
</dbReference>
<proteinExistence type="predicted"/>
<dbReference type="Pfam" id="PF02954">
    <property type="entry name" value="HTH_8"/>
    <property type="match status" value="1"/>
</dbReference>
<dbReference type="Pfam" id="PF00072">
    <property type="entry name" value="Response_reg"/>
    <property type="match status" value="1"/>
</dbReference>
<dbReference type="SUPFAM" id="SSF46689">
    <property type="entry name" value="Homeodomain-like"/>
    <property type="match status" value="1"/>
</dbReference>
<keyword evidence="3" id="KW-0805">Transcription regulation</keyword>
<sequence length="457" mass="50288">MDPIASWSVLVVDDDPGVRQSLRLCLAADGARVLGVGSARGALEALEHGHFDVVLLDLWLGSDSGLEALPDIVRRQPDAAIIVITAFATFETAVEAMKRGAVDYLPKPFTPEQVRHAVARALESVRLKRRLAEAEVRLELAGADDDFFETESPSASAILKLASRAAKTNAPILLRGESGTGKNVMARWIWTRSQRAGGPFISVNCPSLSKELMNSTLFGHRKGAFTGAISDARGKVQEAEGGTLFLDEVGDLSPEAQVRLLRFLNDQTYERVGESKERRADVRIVAATNRDLETEVQTGRFREDLLFRLNVVTLTLPPMRERREDVPGLTRYYLERAKIRLHRPELAFSDAAVRALRAHPWPGNLREIRNAVERAVILSPGPRIEPEDLGIPEPSDTAEGRSPDTEVALGADVSLEALEREHIARVIARAPTLENAARTLGIDATTLQRKRKRYGLT</sequence>
<dbReference type="InterPro" id="IPR058031">
    <property type="entry name" value="AAA_lid_NorR"/>
</dbReference>
<protein>
    <submittedName>
        <fullName evidence="9">Sigma-54 dependent transcriptional regulator</fullName>
    </submittedName>
</protein>
<dbReference type="Pfam" id="PF00158">
    <property type="entry name" value="Sigma54_activat"/>
    <property type="match status" value="1"/>
</dbReference>
<reference evidence="9 10" key="1">
    <citation type="submission" date="2021-12" db="EMBL/GenBank/DDBJ databases">
        <title>Discovery of the Pendulisporaceae a myxobacterial family with distinct sporulation behavior and unique specialized metabolism.</title>
        <authorList>
            <person name="Garcia R."/>
            <person name="Popoff A."/>
            <person name="Bader C.D."/>
            <person name="Loehr J."/>
            <person name="Walesch S."/>
            <person name="Walt C."/>
            <person name="Boldt J."/>
            <person name="Bunk B."/>
            <person name="Haeckl F.J.F.P.J."/>
            <person name="Gunesch A.P."/>
            <person name="Birkelbach J."/>
            <person name="Nuebel U."/>
            <person name="Pietschmann T."/>
            <person name="Bach T."/>
            <person name="Mueller R."/>
        </authorList>
    </citation>
    <scope>NUCLEOTIDE SEQUENCE [LARGE SCALE GENOMIC DNA]</scope>
    <source>
        <strain evidence="9 10">MSr12523</strain>
    </source>
</reference>
<evidence type="ECO:0000259" key="8">
    <source>
        <dbReference type="PROSITE" id="PS50110"/>
    </source>
</evidence>
<dbReference type="Gene3D" id="3.40.50.300">
    <property type="entry name" value="P-loop containing nucleotide triphosphate hydrolases"/>
    <property type="match status" value="1"/>
</dbReference>
<dbReference type="InterPro" id="IPR027417">
    <property type="entry name" value="P-loop_NTPase"/>
</dbReference>
<dbReference type="InterPro" id="IPR003593">
    <property type="entry name" value="AAA+_ATPase"/>
</dbReference>
<feature type="modified residue" description="4-aspartylphosphate" evidence="5">
    <location>
        <position position="57"/>
    </location>
</feature>
<keyword evidence="4" id="KW-0804">Transcription</keyword>
<dbReference type="Gene3D" id="1.10.8.60">
    <property type="match status" value="1"/>
</dbReference>
<keyword evidence="1" id="KW-0547">Nucleotide-binding</keyword>
<feature type="domain" description="Response regulatory" evidence="8">
    <location>
        <begin position="8"/>
        <end position="122"/>
    </location>
</feature>
<feature type="region of interest" description="Disordered" evidence="6">
    <location>
        <begin position="383"/>
        <end position="404"/>
    </location>
</feature>
<dbReference type="InterPro" id="IPR025662">
    <property type="entry name" value="Sigma_54_int_dom_ATP-bd_1"/>
</dbReference>
<dbReference type="SUPFAM" id="SSF52172">
    <property type="entry name" value="CheY-like"/>
    <property type="match status" value="1"/>
</dbReference>
<dbReference type="InterPro" id="IPR002078">
    <property type="entry name" value="Sigma_54_int"/>
</dbReference>
<evidence type="ECO:0000256" key="5">
    <source>
        <dbReference type="PROSITE-ProRule" id="PRU00169"/>
    </source>
</evidence>
<dbReference type="SMART" id="SM00448">
    <property type="entry name" value="REC"/>
    <property type="match status" value="1"/>
</dbReference>
<name>A0ABZ2KN64_9BACT</name>
<evidence type="ECO:0000313" key="9">
    <source>
        <dbReference type="EMBL" id="WXB00114.1"/>
    </source>
</evidence>
<dbReference type="RefSeq" id="WP_394850756.1">
    <property type="nucleotide sequence ID" value="NZ_CP089982.1"/>
</dbReference>
<keyword evidence="10" id="KW-1185">Reference proteome</keyword>
<dbReference type="SUPFAM" id="SSF52540">
    <property type="entry name" value="P-loop containing nucleoside triphosphate hydrolases"/>
    <property type="match status" value="1"/>
</dbReference>
<feature type="domain" description="Sigma-54 factor interaction" evidence="7">
    <location>
        <begin position="148"/>
        <end position="377"/>
    </location>
</feature>
<keyword evidence="5" id="KW-0597">Phosphoprotein</keyword>
<evidence type="ECO:0000256" key="4">
    <source>
        <dbReference type="ARBA" id="ARBA00023163"/>
    </source>
</evidence>
<evidence type="ECO:0000256" key="3">
    <source>
        <dbReference type="ARBA" id="ARBA00023015"/>
    </source>
</evidence>
<dbReference type="InterPro" id="IPR001789">
    <property type="entry name" value="Sig_transdc_resp-reg_receiver"/>
</dbReference>
<dbReference type="PANTHER" id="PTHR32071:SF122">
    <property type="entry name" value="SIGMA FACTOR"/>
    <property type="match status" value="1"/>
</dbReference>
<evidence type="ECO:0000256" key="1">
    <source>
        <dbReference type="ARBA" id="ARBA00022741"/>
    </source>
</evidence>
<dbReference type="InterPro" id="IPR011006">
    <property type="entry name" value="CheY-like_superfamily"/>
</dbReference>
<evidence type="ECO:0000256" key="6">
    <source>
        <dbReference type="SAM" id="MobiDB-lite"/>
    </source>
</evidence>
<dbReference type="PROSITE" id="PS00676">
    <property type="entry name" value="SIGMA54_INTERACT_2"/>
    <property type="match status" value="1"/>
</dbReference>
<dbReference type="PANTHER" id="PTHR32071">
    <property type="entry name" value="TRANSCRIPTIONAL REGULATORY PROTEIN"/>
    <property type="match status" value="1"/>
</dbReference>
<dbReference type="Gene3D" id="3.40.50.2300">
    <property type="match status" value="1"/>
</dbReference>
<dbReference type="Pfam" id="PF25601">
    <property type="entry name" value="AAA_lid_14"/>
    <property type="match status" value="1"/>
</dbReference>
<dbReference type="PROSITE" id="PS50045">
    <property type="entry name" value="SIGMA54_INTERACT_4"/>
    <property type="match status" value="1"/>
</dbReference>
<evidence type="ECO:0000313" key="10">
    <source>
        <dbReference type="Proteomes" id="UP001379533"/>
    </source>
</evidence>
<keyword evidence="2" id="KW-0067">ATP-binding</keyword>
<dbReference type="CDD" id="cd00009">
    <property type="entry name" value="AAA"/>
    <property type="match status" value="1"/>
</dbReference>
<dbReference type="Gene3D" id="1.10.10.60">
    <property type="entry name" value="Homeodomain-like"/>
    <property type="match status" value="1"/>
</dbReference>
<organism evidence="9 10">
    <name type="scientific">Pendulispora brunnea</name>
    <dbReference type="NCBI Taxonomy" id="2905690"/>
    <lineage>
        <taxon>Bacteria</taxon>
        <taxon>Pseudomonadati</taxon>
        <taxon>Myxococcota</taxon>
        <taxon>Myxococcia</taxon>
        <taxon>Myxococcales</taxon>
        <taxon>Sorangiineae</taxon>
        <taxon>Pendulisporaceae</taxon>
        <taxon>Pendulispora</taxon>
    </lineage>
</organism>
<gene>
    <name evidence="9" type="ORF">LZC95_25280</name>
</gene>
<dbReference type="SMART" id="SM00382">
    <property type="entry name" value="AAA"/>
    <property type="match status" value="1"/>
</dbReference>
<dbReference type="PROSITE" id="PS00675">
    <property type="entry name" value="SIGMA54_INTERACT_1"/>
    <property type="match status" value="1"/>
</dbReference>
<dbReference type="InterPro" id="IPR009057">
    <property type="entry name" value="Homeodomain-like_sf"/>
</dbReference>
<evidence type="ECO:0000259" key="7">
    <source>
        <dbReference type="PROSITE" id="PS50045"/>
    </source>
</evidence>
<evidence type="ECO:0000256" key="2">
    <source>
        <dbReference type="ARBA" id="ARBA00022840"/>
    </source>
</evidence>
<dbReference type="PROSITE" id="PS50110">
    <property type="entry name" value="RESPONSE_REGULATORY"/>
    <property type="match status" value="1"/>
</dbReference>
<accession>A0ABZ2KN64</accession>
<dbReference type="EMBL" id="CP089982">
    <property type="protein sequence ID" value="WXB00114.1"/>
    <property type="molecule type" value="Genomic_DNA"/>
</dbReference>